<feature type="region of interest" description="Disordered" evidence="3">
    <location>
        <begin position="405"/>
        <end position="433"/>
    </location>
</feature>
<gene>
    <name evidence="4" type="ORF">C7389_11594</name>
</gene>
<keyword evidence="2 4" id="KW-0808">Transferase</keyword>
<dbReference type="GO" id="GO:0009244">
    <property type="term" value="P:lipopolysaccharide core region biosynthetic process"/>
    <property type="evidence" value="ECO:0007669"/>
    <property type="project" value="TreeGrafter"/>
</dbReference>
<evidence type="ECO:0000256" key="1">
    <source>
        <dbReference type="ARBA" id="ARBA00022676"/>
    </source>
</evidence>
<feature type="region of interest" description="Disordered" evidence="3">
    <location>
        <begin position="1"/>
        <end position="20"/>
    </location>
</feature>
<dbReference type="InterPro" id="IPR002201">
    <property type="entry name" value="Glyco_trans_9"/>
</dbReference>
<dbReference type="Proteomes" id="UP000295129">
    <property type="component" value="Unassembled WGS sequence"/>
</dbReference>
<dbReference type="SUPFAM" id="SSF53756">
    <property type="entry name" value="UDP-Glycosyltransferase/glycogen phosphorylase"/>
    <property type="match status" value="1"/>
</dbReference>
<dbReference type="EMBL" id="SNVV01000015">
    <property type="protein sequence ID" value="TDN48427.1"/>
    <property type="molecule type" value="Genomic_DNA"/>
</dbReference>
<keyword evidence="5" id="KW-1185">Reference proteome</keyword>
<evidence type="ECO:0000256" key="3">
    <source>
        <dbReference type="SAM" id="MobiDB-lite"/>
    </source>
</evidence>
<reference evidence="4 5" key="1">
    <citation type="submission" date="2019-03" db="EMBL/GenBank/DDBJ databases">
        <title>Genomic Encyclopedia of Type Strains, Phase IV (KMG-IV): sequencing the most valuable type-strain genomes for metagenomic binning, comparative biology and taxonomic classification.</title>
        <authorList>
            <person name="Goeker M."/>
        </authorList>
    </citation>
    <scope>NUCLEOTIDE SEQUENCE [LARGE SCALE GENOMIC DNA]</scope>
    <source>
        <strain evidence="4 5">DSM 12121</strain>
    </source>
</reference>
<dbReference type="PANTHER" id="PTHR30160">
    <property type="entry name" value="TETRAACYLDISACCHARIDE 4'-KINASE-RELATED"/>
    <property type="match status" value="1"/>
</dbReference>
<proteinExistence type="predicted"/>
<dbReference type="PANTHER" id="PTHR30160:SF1">
    <property type="entry name" value="LIPOPOLYSACCHARIDE 1,2-N-ACETYLGLUCOSAMINETRANSFERASE-RELATED"/>
    <property type="match status" value="1"/>
</dbReference>
<dbReference type="GO" id="GO:0005829">
    <property type="term" value="C:cytosol"/>
    <property type="evidence" value="ECO:0007669"/>
    <property type="project" value="TreeGrafter"/>
</dbReference>
<evidence type="ECO:0000313" key="5">
    <source>
        <dbReference type="Proteomes" id="UP000295129"/>
    </source>
</evidence>
<keyword evidence="1" id="KW-0328">Glycosyltransferase</keyword>
<accession>A0A4R6DTJ5</accession>
<dbReference type="Gene3D" id="3.40.50.2000">
    <property type="entry name" value="Glycogen Phosphorylase B"/>
    <property type="match status" value="2"/>
</dbReference>
<dbReference type="CDD" id="cd03789">
    <property type="entry name" value="GT9_LPS_heptosyltransferase"/>
    <property type="match status" value="1"/>
</dbReference>
<protein>
    <submittedName>
        <fullName evidence="4">Lipopolysaccharide heptosyltransferase II</fullName>
    </submittedName>
</protein>
<dbReference type="AlphaFoldDB" id="A0A4R6DTJ5"/>
<dbReference type="InterPro" id="IPR051199">
    <property type="entry name" value="LPS_LOS_Heptosyltrfase"/>
</dbReference>
<evidence type="ECO:0000256" key="2">
    <source>
        <dbReference type="ARBA" id="ARBA00022679"/>
    </source>
</evidence>
<sequence>MTQPPVSSGPPRGGEAPAALEGLPGSAWMAQRVAAPGSAAAPPVELPAAANSPWAQASRILAIRLDNLGDILMTTPALRALRQQLPGRHIALLAGGAGLALAPFLPEVDEVIPAACPWMPGPAPTPAALAETVARLRAGRFDAAVIFTVYSQSALPAAMLCWQAGIPLRLAYGRENPYHLLTDWVADPEPHELLRHEVRRQLDLVARVGAVADDDRLSFAIPPQARERARARLAEAGIDAGRPYVVVHPGASAASRRYPPAQFAAALRRLAELSGLQAPQLVFTGDDGEVALVEEIRLGAGPSATLAGRLQLGELAAVLDDSALLLANNTGPVHLAAALGTPVVDLYALTNPQHAPWKTPAAVLYEDVPCRYCYRSVCPQGHHACLHLLAPERVAAAARRLLDEGAETAVAEPPAPPPLRPSSPLPPARPNGG</sequence>
<evidence type="ECO:0000313" key="4">
    <source>
        <dbReference type="EMBL" id="TDN48427.1"/>
    </source>
</evidence>
<dbReference type="Pfam" id="PF01075">
    <property type="entry name" value="Glyco_transf_9"/>
    <property type="match status" value="1"/>
</dbReference>
<name>A0A4R6DTJ5_9RHOO</name>
<organism evidence="4 5">
    <name type="scientific">Azoarcus indigens</name>
    <dbReference type="NCBI Taxonomy" id="29545"/>
    <lineage>
        <taxon>Bacteria</taxon>
        <taxon>Pseudomonadati</taxon>
        <taxon>Pseudomonadota</taxon>
        <taxon>Betaproteobacteria</taxon>
        <taxon>Rhodocyclales</taxon>
        <taxon>Zoogloeaceae</taxon>
        <taxon>Azoarcus</taxon>
    </lineage>
</organism>
<dbReference type="GO" id="GO:0008713">
    <property type="term" value="F:ADP-heptose-lipopolysaccharide heptosyltransferase activity"/>
    <property type="evidence" value="ECO:0007669"/>
    <property type="project" value="TreeGrafter"/>
</dbReference>
<feature type="compositionally biased region" description="Pro residues" evidence="3">
    <location>
        <begin position="413"/>
        <end position="433"/>
    </location>
</feature>
<comment type="caution">
    <text evidence="4">The sequence shown here is derived from an EMBL/GenBank/DDBJ whole genome shotgun (WGS) entry which is preliminary data.</text>
</comment>
<dbReference type="RefSeq" id="WP_246034827.1">
    <property type="nucleotide sequence ID" value="NZ_SNVV01000015.1"/>
</dbReference>